<evidence type="ECO:0000256" key="1">
    <source>
        <dbReference type="ARBA" id="ARBA00005771"/>
    </source>
</evidence>
<feature type="domain" description="Sulfotransferase" evidence="4">
    <location>
        <begin position="5"/>
        <end position="123"/>
    </location>
</feature>
<dbReference type="Proteomes" id="UP000236161">
    <property type="component" value="Unassembled WGS sequence"/>
</dbReference>
<evidence type="ECO:0000313" key="5">
    <source>
        <dbReference type="EMBL" id="PKA47317.1"/>
    </source>
</evidence>
<dbReference type="Gene3D" id="3.40.50.300">
    <property type="entry name" value="P-loop containing nucleotide triphosphate hydrolases"/>
    <property type="match status" value="1"/>
</dbReference>
<dbReference type="STRING" id="1088818.A0A2H9ZVK0"/>
<sequence length="126" mass="14582">MGELEYWRESKRRQEKVMFLKYEEMIEDPARVLRKMAEFLGCPFSEEEEEEGTVEKLVKHCSFKSLVNAEESKKASYDPWNGLTVKKSSFFRKGIVGDWAAHLSPEMARKMDAITGEKLKGSGLRL</sequence>
<reference evidence="5 6" key="1">
    <citation type="journal article" date="2017" name="Nature">
        <title>The Apostasia genome and the evolution of orchids.</title>
        <authorList>
            <person name="Zhang G.Q."/>
            <person name="Liu K.W."/>
            <person name="Li Z."/>
            <person name="Lohaus R."/>
            <person name="Hsiao Y.Y."/>
            <person name="Niu S.C."/>
            <person name="Wang J.Y."/>
            <person name="Lin Y.C."/>
            <person name="Xu Q."/>
            <person name="Chen L.J."/>
            <person name="Yoshida K."/>
            <person name="Fujiwara S."/>
            <person name="Wang Z.W."/>
            <person name="Zhang Y.Q."/>
            <person name="Mitsuda N."/>
            <person name="Wang M."/>
            <person name="Liu G.H."/>
            <person name="Pecoraro L."/>
            <person name="Huang H.X."/>
            <person name="Xiao X.J."/>
            <person name="Lin M."/>
            <person name="Wu X.Y."/>
            <person name="Wu W.L."/>
            <person name="Chen Y.Y."/>
            <person name="Chang S.B."/>
            <person name="Sakamoto S."/>
            <person name="Ohme-Takagi M."/>
            <person name="Yagi M."/>
            <person name="Zeng S.J."/>
            <person name="Shen C.Y."/>
            <person name="Yeh C.M."/>
            <person name="Luo Y.B."/>
            <person name="Tsai W.C."/>
            <person name="Van de Peer Y."/>
            <person name="Liu Z.J."/>
        </authorList>
    </citation>
    <scope>NUCLEOTIDE SEQUENCE [LARGE SCALE GENOMIC DNA]</scope>
    <source>
        <strain evidence="6">cv. Shenzhen</strain>
        <tissue evidence="5">Stem</tissue>
    </source>
</reference>
<keyword evidence="2 3" id="KW-0808">Transferase</keyword>
<organism evidence="5 6">
    <name type="scientific">Apostasia shenzhenica</name>
    <dbReference type="NCBI Taxonomy" id="1088818"/>
    <lineage>
        <taxon>Eukaryota</taxon>
        <taxon>Viridiplantae</taxon>
        <taxon>Streptophyta</taxon>
        <taxon>Embryophyta</taxon>
        <taxon>Tracheophyta</taxon>
        <taxon>Spermatophyta</taxon>
        <taxon>Magnoliopsida</taxon>
        <taxon>Liliopsida</taxon>
        <taxon>Asparagales</taxon>
        <taxon>Orchidaceae</taxon>
        <taxon>Apostasioideae</taxon>
        <taxon>Apostasia</taxon>
    </lineage>
</organism>
<name>A0A2H9ZVK0_9ASPA</name>
<dbReference type="OrthoDB" id="205623at2759"/>
<accession>A0A2H9ZVK0</accession>
<protein>
    <recommendedName>
        <fullName evidence="3">Sulfotransferase</fullName>
        <ecNumber evidence="3">2.8.2.-</ecNumber>
    </recommendedName>
</protein>
<dbReference type="Pfam" id="PF00685">
    <property type="entry name" value="Sulfotransfer_1"/>
    <property type="match status" value="1"/>
</dbReference>
<dbReference type="AlphaFoldDB" id="A0A2H9ZVK0"/>
<comment type="similarity">
    <text evidence="1 3">Belongs to the sulfotransferase 1 family.</text>
</comment>
<evidence type="ECO:0000259" key="4">
    <source>
        <dbReference type="Pfam" id="PF00685"/>
    </source>
</evidence>
<keyword evidence="6" id="KW-1185">Reference proteome</keyword>
<dbReference type="PANTHER" id="PTHR11783">
    <property type="entry name" value="SULFOTRANSFERASE SULT"/>
    <property type="match status" value="1"/>
</dbReference>
<gene>
    <name evidence="5" type="primary">SOT8</name>
    <name evidence="5" type="ORF">AXF42_Ash017262</name>
</gene>
<dbReference type="EC" id="2.8.2.-" evidence="3"/>
<dbReference type="GO" id="GO:0008146">
    <property type="term" value="F:sulfotransferase activity"/>
    <property type="evidence" value="ECO:0007669"/>
    <property type="project" value="InterPro"/>
</dbReference>
<dbReference type="EMBL" id="KZ453531">
    <property type="protein sequence ID" value="PKA47317.1"/>
    <property type="molecule type" value="Genomic_DNA"/>
</dbReference>
<dbReference type="InterPro" id="IPR027417">
    <property type="entry name" value="P-loop_NTPase"/>
</dbReference>
<proteinExistence type="inferred from homology"/>
<dbReference type="InterPro" id="IPR000863">
    <property type="entry name" value="Sulfotransferase_dom"/>
</dbReference>
<dbReference type="SUPFAM" id="SSF52540">
    <property type="entry name" value="P-loop containing nucleoside triphosphate hydrolases"/>
    <property type="match status" value="1"/>
</dbReference>
<evidence type="ECO:0000313" key="6">
    <source>
        <dbReference type="Proteomes" id="UP000236161"/>
    </source>
</evidence>
<evidence type="ECO:0000256" key="3">
    <source>
        <dbReference type="RuleBase" id="RU361155"/>
    </source>
</evidence>
<evidence type="ECO:0000256" key="2">
    <source>
        <dbReference type="ARBA" id="ARBA00022679"/>
    </source>
</evidence>